<keyword evidence="3" id="KW-1185">Reference proteome</keyword>
<dbReference type="Gene3D" id="3.40.50.1820">
    <property type="entry name" value="alpha/beta hydrolase"/>
    <property type="match status" value="2"/>
</dbReference>
<feature type="region of interest" description="Disordered" evidence="1">
    <location>
        <begin position="234"/>
        <end position="288"/>
    </location>
</feature>
<feature type="compositionally biased region" description="Basic and acidic residues" evidence="1">
    <location>
        <begin position="240"/>
        <end position="260"/>
    </location>
</feature>
<dbReference type="PANTHER" id="PTHR42103">
    <property type="entry name" value="ALPHA/BETA-HYDROLASES SUPERFAMILY PROTEIN"/>
    <property type="match status" value="1"/>
</dbReference>
<gene>
    <name evidence="2" type="ORF">M011DRAFT_454850</name>
</gene>
<reference evidence="2" key="1">
    <citation type="journal article" date="2020" name="Stud. Mycol.">
        <title>101 Dothideomycetes genomes: a test case for predicting lifestyles and emergence of pathogens.</title>
        <authorList>
            <person name="Haridas S."/>
            <person name="Albert R."/>
            <person name="Binder M."/>
            <person name="Bloem J."/>
            <person name="Labutti K."/>
            <person name="Salamov A."/>
            <person name="Andreopoulos B."/>
            <person name="Baker S."/>
            <person name="Barry K."/>
            <person name="Bills G."/>
            <person name="Bluhm B."/>
            <person name="Cannon C."/>
            <person name="Castanera R."/>
            <person name="Culley D."/>
            <person name="Daum C."/>
            <person name="Ezra D."/>
            <person name="Gonzalez J."/>
            <person name="Henrissat B."/>
            <person name="Kuo A."/>
            <person name="Liang C."/>
            <person name="Lipzen A."/>
            <person name="Lutzoni F."/>
            <person name="Magnuson J."/>
            <person name="Mondo S."/>
            <person name="Nolan M."/>
            <person name="Ohm R."/>
            <person name="Pangilinan J."/>
            <person name="Park H.-J."/>
            <person name="Ramirez L."/>
            <person name="Alfaro M."/>
            <person name="Sun H."/>
            <person name="Tritt A."/>
            <person name="Yoshinaga Y."/>
            <person name="Zwiers L.-H."/>
            <person name="Turgeon B."/>
            <person name="Goodwin S."/>
            <person name="Spatafora J."/>
            <person name="Crous P."/>
            <person name="Grigoriev I."/>
        </authorList>
    </citation>
    <scope>NUCLEOTIDE SEQUENCE</scope>
    <source>
        <strain evidence="2">CBS 119925</strain>
    </source>
</reference>
<dbReference type="OrthoDB" id="10260961at2759"/>
<evidence type="ECO:0000313" key="2">
    <source>
        <dbReference type="EMBL" id="KAF2751995.1"/>
    </source>
</evidence>
<evidence type="ECO:0000256" key="1">
    <source>
        <dbReference type="SAM" id="MobiDB-lite"/>
    </source>
</evidence>
<feature type="region of interest" description="Disordered" evidence="1">
    <location>
        <begin position="131"/>
        <end position="151"/>
    </location>
</feature>
<dbReference type="SUPFAM" id="SSF53474">
    <property type="entry name" value="alpha/beta-Hydrolases"/>
    <property type="match status" value="1"/>
</dbReference>
<dbReference type="EMBL" id="MU006561">
    <property type="protein sequence ID" value="KAF2751995.1"/>
    <property type="molecule type" value="Genomic_DNA"/>
</dbReference>
<proteinExistence type="predicted"/>
<evidence type="ECO:0008006" key="4">
    <source>
        <dbReference type="Google" id="ProtNLM"/>
    </source>
</evidence>
<accession>A0A6A6VN73</accession>
<organism evidence="2 3">
    <name type="scientific">Sporormia fimetaria CBS 119925</name>
    <dbReference type="NCBI Taxonomy" id="1340428"/>
    <lineage>
        <taxon>Eukaryota</taxon>
        <taxon>Fungi</taxon>
        <taxon>Dikarya</taxon>
        <taxon>Ascomycota</taxon>
        <taxon>Pezizomycotina</taxon>
        <taxon>Dothideomycetes</taxon>
        <taxon>Pleosporomycetidae</taxon>
        <taxon>Pleosporales</taxon>
        <taxon>Sporormiaceae</taxon>
        <taxon>Sporormia</taxon>
    </lineage>
</organism>
<protein>
    <recommendedName>
        <fullName evidence="4">AB hydrolase-1 domain-containing protein</fullName>
    </recommendedName>
</protein>
<name>A0A6A6VN73_9PLEO</name>
<dbReference type="PANTHER" id="PTHR42103:SF2">
    <property type="entry name" value="AB HYDROLASE-1 DOMAIN-CONTAINING PROTEIN"/>
    <property type="match status" value="1"/>
</dbReference>
<dbReference type="InterPro" id="IPR029058">
    <property type="entry name" value="AB_hydrolase_fold"/>
</dbReference>
<sequence>MRPHAEPRYSFTIPSIHDDTTLDCRLYLPEALDASFHVDSTAQVRWIKRGIIVAHPYAPFGGSYDDRVVGIVVGEFLSLGHVVGTFNFRGAHGSKGRTSWSGKPEVNDYISFAAFFIHYLSYIRPHPAGNMDATLPRPDRPSAPAKDVGTPSDQEYTIILGGYSHGSLIVQHLPPVPSMLQPFFSAPPGSAMEEIVTRARTLSHQTNAEYFTQSLARKDERCGRHENILSVVMGGEETSPDQRRSSREVTHSTEGRRSSELRSALRSMSHTKRNLETTPTSNPTPGERHIRMPRVRYLLISPLTGPLSFLAAPGLGPGFWPRALESTQLLGKYPSLVLYGERDSFSSASKLRAWATQLSGQPDSQLCHRDIPDAGHFWCEHGVEGQLRASLREWGRRTNELD</sequence>
<dbReference type="Proteomes" id="UP000799440">
    <property type="component" value="Unassembled WGS sequence"/>
</dbReference>
<dbReference type="AlphaFoldDB" id="A0A6A6VN73"/>
<evidence type="ECO:0000313" key="3">
    <source>
        <dbReference type="Proteomes" id="UP000799440"/>
    </source>
</evidence>